<gene>
    <name evidence="2" type="ORF">HMPREF0080_01023</name>
</gene>
<protein>
    <submittedName>
        <fullName evidence="2">Dinitrogenase iron-molybdenum cofactor</fullName>
    </submittedName>
</protein>
<evidence type="ECO:0000259" key="1">
    <source>
        <dbReference type="Pfam" id="PF02579"/>
    </source>
</evidence>
<dbReference type="OrthoDB" id="280278at2"/>
<dbReference type="EMBL" id="AGCJ01000038">
    <property type="protein sequence ID" value="EHM41151.1"/>
    <property type="molecule type" value="Genomic_DNA"/>
</dbReference>
<dbReference type="AlphaFoldDB" id="G9YH96"/>
<comment type="caution">
    <text evidence="2">The sequence shown here is derived from an EMBL/GenBank/DDBJ whole genome shotgun (WGS) entry which is preliminary data.</text>
</comment>
<dbReference type="STRING" id="861450.HMPREF0080_01023"/>
<dbReference type="PANTHER" id="PTHR42983">
    <property type="entry name" value="DINITROGENASE IRON-MOLYBDENUM COFACTOR PROTEIN-RELATED"/>
    <property type="match status" value="1"/>
</dbReference>
<reference evidence="2 3" key="1">
    <citation type="submission" date="2011-08" db="EMBL/GenBank/DDBJ databases">
        <authorList>
            <person name="Weinstock G."/>
            <person name="Sodergren E."/>
            <person name="Clifton S."/>
            <person name="Fulton L."/>
            <person name="Fulton B."/>
            <person name="Courtney L."/>
            <person name="Fronick C."/>
            <person name="Harrison M."/>
            <person name="Strong C."/>
            <person name="Farmer C."/>
            <person name="Delahaunty K."/>
            <person name="Markovic C."/>
            <person name="Hall O."/>
            <person name="Minx P."/>
            <person name="Tomlinson C."/>
            <person name="Mitreva M."/>
            <person name="Hou S."/>
            <person name="Chen J."/>
            <person name="Wollam A."/>
            <person name="Pepin K.H."/>
            <person name="Johnson M."/>
            <person name="Bhonagiri V."/>
            <person name="Zhang X."/>
            <person name="Suruliraj S."/>
            <person name="Warren W."/>
            <person name="Chinwalla A."/>
            <person name="Mardis E.R."/>
            <person name="Wilson R.K."/>
        </authorList>
    </citation>
    <scope>NUCLEOTIDE SEQUENCE [LARGE SCALE GENOMIC DNA]</scope>
    <source>
        <strain evidence="2 3">F0357</strain>
    </source>
</reference>
<evidence type="ECO:0000313" key="2">
    <source>
        <dbReference type="EMBL" id="EHM41151.1"/>
    </source>
</evidence>
<sequence>MKIAVPYEDGKVFQHFGKAKEVKIYTVEGGKVVAAHLAVNDGEGHEAMAELLKKLGADVVICGNIGECAQKAVREAGMELYGGVIARADDSVNAFLTNNLAYDPEAGCSGLGGDEPHTCGC</sequence>
<accession>G9YH96</accession>
<dbReference type="SUPFAM" id="SSF53146">
    <property type="entry name" value="Nitrogenase accessory factor-like"/>
    <property type="match status" value="1"/>
</dbReference>
<dbReference type="PANTHER" id="PTHR42983:SF1">
    <property type="entry name" value="IRON-MOLYBDENUM PROTEIN"/>
    <property type="match status" value="1"/>
</dbReference>
<dbReference type="HOGENOM" id="CLU_104194_2_0_9"/>
<keyword evidence="3" id="KW-1185">Reference proteome</keyword>
<dbReference type="eggNOG" id="COG1433">
    <property type="taxonomic scope" value="Bacteria"/>
</dbReference>
<name>G9YH96_9FIRM</name>
<organism evidence="2 3">
    <name type="scientific">Anaeroglobus geminatus F0357</name>
    <dbReference type="NCBI Taxonomy" id="861450"/>
    <lineage>
        <taxon>Bacteria</taxon>
        <taxon>Bacillati</taxon>
        <taxon>Bacillota</taxon>
        <taxon>Negativicutes</taxon>
        <taxon>Veillonellales</taxon>
        <taxon>Veillonellaceae</taxon>
        <taxon>Anaeroglobus</taxon>
    </lineage>
</organism>
<evidence type="ECO:0000313" key="3">
    <source>
        <dbReference type="Proteomes" id="UP000005481"/>
    </source>
</evidence>
<proteinExistence type="predicted"/>
<dbReference type="Gene3D" id="3.30.420.130">
    <property type="entry name" value="Dinitrogenase iron-molybdenum cofactor biosynthesis domain"/>
    <property type="match status" value="1"/>
</dbReference>
<dbReference type="PATRIC" id="fig|861450.3.peg.959"/>
<dbReference type="Pfam" id="PF02579">
    <property type="entry name" value="Nitro_FeMo-Co"/>
    <property type="match status" value="1"/>
</dbReference>
<dbReference type="InterPro" id="IPR003731">
    <property type="entry name" value="Di-Nase_FeMo-co_biosynth"/>
</dbReference>
<dbReference type="RefSeq" id="WP_006790005.1">
    <property type="nucleotide sequence ID" value="NZ_JH417584.1"/>
</dbReference>
<feature type="domain" description="Dinitrogenase iron-molybdenum cofactor biosynthesis" evidence="1">
    <location>
        <begin position="9"/>
        <end position="96"/>
    </location>
</feature>
<dbReference type="InterPro" id="IPR036105">
    <property type="entry name" value="DiNase_FeMo-co_biosyn_sf"/>
</dbReference>
<dbReference type="Proteomes" id="UP000005481">
    <property type="component" value="Unassembled WGS sequence"/>
</dbReference>